<dbReference type="AlphaFoldDB" id="V6KXA6"/>
<dbReference type="Proteomes" id="UP000017984">
    <property type="component" value="Chromosome"/>
</dbReference>
<evidence type="ECO:0000256" key="1">
    <source>
        <dbReference type="SAM" id="MobiDB-lite"/>
    </source>
</evidence>
<keyword evidence="3" id="KW-1185">Reference proteome</keyword>
<reference evidence="2 3" key="1">
    <citation type="journal article" date="2014" name="Genome Announc.">
        <title>Draft Genome Sequence of Streptomyces roseochromogenes subsp. oscitans DS 12.976, Producer of the Aminocoumarin Antibiotic Clorobiocin.</title>
        <authorList>
            <person name="Ruckert C."/>
            <person name="Kalinowski J."/>
            <person name="Heide L."/>
            <person name="Apel A.K."/>
        </authorList>
    </citation>
    <scope>NUCLEOTIDE SEQUENCE [LARGE SCALE GENOMIC DNA]</scope>
    <source>
        <strain evidence="2 3">DS 12.976</strain>
    </source>
</reference>
<evidence type="ECO:0000313" key="3">
    <source>
        <dbReference type="Proteomes" id="UP000017984"/>
    </source>
</evidence>
<feature type="region of interest" description="Disordered" evidence="1">
    <location>
        <begin position="1"/>
        <end position="35"/>
    </location>
</feature>
<dbReference type="PATRIC" id="fig|1352936.5.peg.165"/>
<protein>
    <submittedName>
        <fullName evidence="2">Uncharacterized protein</fullName>
    </submittedName>
</protein>
<dbReference type="EMBL" id="AWQX01000005">
    <property type="protein sequence ID" value="EST36790.1"/>
    <property type="molecule type" value="Genomic_DNA"/>
</dbReference>
<accession>V6KXA6</accession>
<sequence length="184" mass="20093">MHQGGATCHALRKGAVRPQDNVPVTGPDGTGGRLESMRTLSQQRTGEGAAMLGVLTLVALEIAALATAPAPRPAARQRGSHRRCPAAFVLVAAVWHSHRNAARQARRRPHETVDDSWFTARTLDGFPKEAVRPYLLGKDAPSLNRLYTAWILATHGEDAPWIERRLGLPADITRLLVDAARQRH</sequence>
<dbReference type="STRING" id="1352936.M878_00675"/>
<comment type="caution">
    <text evidence="2">The sequence shown here is derived from an EMBL/GenBank/DDBJ whole genome shotgun (WGS) entry which is preliminary data.</text>
</comment>
<organism evidence="2 3">
    <name type="scientific">Streptomyces roseochromogenus subsp. oscitans DS 12.976</name>
    <dbReference type="NCBI Taxonomy" id="1352936"/>
    <lineage>
        <taxon>Bacteria</taxon>
        <taxon>Bacillati</taxon>
        <taxon>Actinomycetota</taxon>
        <taxon>Actinomycetes</taxon>
        <taxon>Kitasatosporales</taxon>
        <taxon>Streptomycetaceae</taxon>
        <taxon>Streptomyces</taxon>
    </lineage>
</organism>
<dbReference type="HOGENOM" id="CLU_126039_0_0_11"/>
<evidence type="ECO:0000313" key="2">
    <source>
        <dbReference type="EMBL" id="EST36790.1"/>
    </source>
</evidence>
<name>V6KXA6_STRRC</name>
<proteinExistence type="predicted"/>
<gene>
    <name evidence="2" type="ORF">M878_00675</name>
</gene>